<dbReference type="PANTHER" id="PTHR43840">
    <property type="entry name" value="MITOCHONDRIAL METAL TRANSPORTER 1-RELATED"/>
    <property type="match status" value="1"/>
</dbReference>
<gene>
    <name evidence="12" type="ORF">M0811_09271</name>
</gene>
<dbReference type="PANTHER" id="PTHR43840:SF13">
    <property type="entry name" value="CATION EFFLUX PROTEIN CYTOPLASMIC DOMAIN-CONTAINING PROTEIN"/>
    <property type="match status" value="1"/>
</dbReference>
<feature type="transmembrane region" description="Helical" evidence="9">
    <location>
        <begin position="440"/>
        <end position="461"/>
    </location>
</feature>
<sequence>MTKTLEEYKRMLFLQSNQIQRRMEMFNFKFYFLKLMAESISSDFETLSIISNPEIKQLEEEMNKNENKNENLKENLNENSKEKEKNLKRRIQFEVEKEIKNEEIIDNIPQNPTQKQKNSFIHFACGHKYLLGDLTTNQLLQRKCPLWVKAKIESQQKNKKFKCPRIYYKPIKESLKEAENKQNNKKAVLLRYYSSQKELIENYNRDSKIRSSEDENLNQKLNENLNQKLNENLNENLSETQTEKVDHNENQLDNENQLENQNQKENLTQIQIENKNLIDNLFDPKNENVQQNLSSNPQTDWEDFENLDEVKEEVKPQNIMKIPSVSFSEDEQNKSSKSSGFDLSEEEKDKKKKAIPDQAEKSKLMKRKIRVSFACNVFLVCAKWISVFFSQSLTVLASAIDSVLDILSGFIVYLTERFINRKKVNDRYRYPVGKWRMEPIGILIFSAVMSTVAFQIIFRSIQNLIFKNKDVKLGTFALVVLCMTVGIKLFLFIWCRKDRSDIVRALANDHRNDVASNSFGIVMAMIGDKLIWWFDSIGAMAIALLILVTWAFKIYENIFLLVGVAASPEFLNRILFLSLKHHDSIIAVERVKAFRLGQQYFVEVDIVLPADMLLDEAHDIGESLQNKLEKFEEIERAFVHVDVDLDHNPEHERKDF</sequence>
<organism evidence="12 13">
    <name type="scientific">Anaeramoeba ignava</name>
    <name type="common">Anaerobic marine amoeba</name>
    <dbReference type="NCBI Taxonomy" id="1746090"/>
    <lineage>
        <taxon>Eukaryota</taxon>
        <taxon>Metamonada</taxon>
        <taxon>Anaeramoebidae</taxon>
        <taxon>Anaeramoeba</taxon>
    </lineage>
</organism>
<feature type="domain" description="Cation efflux protein transmembrane" evidence="10">
    <location>
        <begin position="370"/>
        <end position="562"/>
    </location>
</feature>
<feature type="transmembrane region" description="Helical" evidence="9">
    <location>
        <begin position="530"/>
        <end position="552"/>
    </location>
</feature>
<comment type="caution">
    <text evidence="12">The sequence shown here is derived from an EMBL/GenBank/DDBJ whole genome shotgun (WGS) entry which is preliminary data.</text>
</comment>
<comment type="subcellular location">
    <subcellularLocation>
        <location evidence="1">Endomembrane system</location>
        <topology evidence="1">Multi-pass membrane protein</topology>
    </subcellularLocation>
</comment>
<keyword evidence="2" id="KW-0813">Transport</keyword>
<dbReference type="InterPro" id="IPR027470">
    <property type="entry name" value="Cation_efflux_CTD"/>
</dbReference>
<dbReference type="InterPro" id="IPR027469">
    <property type="entry name" value="Cation_efflux_TMD_sf"/>
</dbReference>
<feature type="transmembrane region" description="Helical" evidence="9">
    <location>
        <begin position="395"/>
        <end position="419"/>
    </location>
</feature>
<feature type="region of interest" description="Disordered" evidence="8">
    <location>
        <begin position="61"/>
        <end position="84"/>
    </location>
</feature>
<dbReference type="OrthoDB" id="78296at2759"/>
<proteinExistence type="predicted"/>
<feature type="coiled-coil region" evidence="7">
    <location>
        <begin position="211"/>
        <end position="280"/>
    </location>
</feature>
<dbReference type="SUPFAM" id="SSF161111">
    <property type="entry name" value="Cation efflux protein transmembrane domain-like"/>
    <property type="match status" value="1"/>
</dbReference>
<evidence type="ECO:0000256" key="3">
    <source>
        <dbReference type="ARBA" id="ARBA00022692"/>
    </source>
</evidence>
<evidence type="ECO:0000256" key="1">
    <source>
        <dbReference type="ARBA" id="ARBA00004127"/>
    </source>
</evidence>
<dbReference type="GO" id="GO:0016020">
    <property type="term" value="C:membrane"/>
    <property type="evidence" value="ECO:0007669"/>
    <property type="project" value="InterPro"/>
</dbReference>
<protein>
    <submittedName>
        <fullName evidence="12">Cdf divalent metal cation transporter (Eurofung)</fullName>
    </submittedName>
</protein>
<evidence type="ECO:0000256" key="9">
    <source>
        <dbReference type="SAM" id="Phobius"/>
    </source>
</evidence>
<feature type="domain" description="Cation efflux protein cytoplasmic" evidence="11">
    <location>
        <begin position="574"/>
        <end position="642"/>
    </location>
</feature>
<evidence type="ECO:0000313" key="13">
    <source>
        <dbReference type="Proteomes" id="UP001149090"/>
    </source>
</evidence>
<dbReference type="NCBIfam" id="TIGR01297">
    <property type="entry name" value="CDF"/>
    <property type="match status" value="1"/>
</dbReference>
<keyword evidence="7" id="KW-0175">Coiled coil</keyword>
<dbReference type="InterPro" id="IPR050291">
    <property type="entry name" value="CDF_Transporter"/>
</dbReference>
<evidence type="ECO:0000259" key="10">
    <source>
        <dbReference type="Pfam" id="PF01545"/>
    </source>
</evidence>
<keyword evidence="3 9" id="KW-0812">Transmembrane</keyword>
<dbReference type="Pfam" id="PF01545">
    <property type="entry name" value="Cation_efflux"/>
    <property type="match status" value="1"/>
</dbReference>
<dbReference type="FunFam" id="3.30.70.1350:FF:000001">
    <property type="entry name" value="Metal tolerance protein 11"/>
    <property type="match status" value="1"/>
</dbReference>
<evidence type="ECO:0000256" key="4">
    <source>
        <dbReference type="ARBA" id="ARBA00022989"/>
    </source>
</evidence>
<dbReference type="GO" id="GO:0012505">
    <property type="term" value="C:endomembrane system"/>
    <property type="evidence" value="ECO:0007669"/>
    <property type="project" value="UniProtKB-SubCell"/>
</dbReference>
<dbReference type="InterPro" id="IPR036837">
    <property type="entry name" value="Cation_efflux_CTD_sf"/>
</dbReference>
<reference evidence="12" key="1">
    <citation type="submission" date="2022-10" db="EMBL/GenBank/DDBJ databases">
        <title>Novel sulphate-reducing endosymbionts in the free-living metamonad Anaeramoeba.</title>
        <authorList>
            <person name="Jerlstrom-Hultqvist J."/>
            <person name="Cepicka I."/>
            <person name="Gallot-Lavallee L."/>
            <person name="Salas-Leiva D."/>
            <person name="Curtis B.A."/>
            <person name="Zahonova K."/>
            <person name="Pipaliya S."/>
            <person name="Dacks J."/>
            <person name="Roger A.J."/>
        </authorList>
    </citation>
    <scope>NUCLEOTIDE SEQUENCE</scope>
    <source>
        <strain evidence="12">BMAN</strain>
    </source>
</reference>
<evidence type="ECO:0000256" key="5">
    <source>
        <dbReference type="ARBA" id="ARBA00023065"/>
    </source>
</evidence>
<keyword evidence="13" id="KW-1185">Reference proteome</keyword>
<dbReference type="InterPro" id="IPR058533">
    <property type="entry name" value="Cation_efflux_TM"/>
</dbReference>
<accession>A0A9Q0LJ95</accession>
<dbReference type="AlphaFoldDB" id="A0A9Q0LJ95"/>
<dbReference type="SUPFAM" id="SSF160240">
    <property type="entry name" value="Cation efflux protein cytoplasmic domain-like"/>
    <property type="match status" value="1"/>
</dbReference>
<evidence type="ECO:0000313" key="12">
    <source>
        <dbReference type="EMBL" id="KAJ5072825.1"/>
    </source>
</evidence>
<dbReference type="GO" id="GO:0008324">
    <property type="term" value="F:monoatomic cation transmembrane transporter activity"/>
    <property type="evidence" value="ECO:0007669"/>
    <property type="project" value="InterPro"/>
</dbReference>
<dbReference type="Gene3D" id="1.20.1510.10">
    <property type="entry name" value="Cation efflux protein transmembrane domain"/>
    <property type="match status" value="1"/>
</dbReference>
<keyword evidence="5" id="KW-0406">Ion transport</keyword>
<dbReference type="FunFam" id="1.20.1510.10:FF:000005">
    <property type="entry name" value="Putative Cation diffusion facilitator 1"/>
    <property type="match status" value="1"/>
</dbReference>
<evidence type="ECO:0000256" key="8">
    <source>
        <dbReference type="SAM" id="MobiDB-lite"/>
    </source>
</evidence>
<dbReference type="InterPro" id="IPR002524">
    <property type="entry name" value="Cation_efflux"/>
</dbReference>
<name>A0A9Q0LJ95_ANAIG</name>
<dbReference type="Proteomes" id="UP001149090">
    <property type="component" value="Unassembled WGS sequence"/>
</dbReference>
<dbReference type="Gene3D" id="3.30.70.1350">
    <property type="entry name" value="Cation efflux protein, cytoplasmic domain"/>
    <property type="match status" value="1"/>
</dbReference>
<feature type="transmembrane region" description="Helical" evidence="9">
    <location>
        <begin position="371"/>
        <end position="389"/>
    </location>
</feature>
<keyword evidence="6 9" id="KW-0472">Membrane</keyword>
<dbReference type="Pfam" id="PF16916">
    <property type="entry name" value="ZT_dimer"/>
    <property type="match status" value="1"/>
</dbReference>
<keyword evidence="4 9" id="KW-1133">Transmembrane helix</keyword>
<dbReference type="EMBL" id="JAPDFW010000079">
    <property type="protein sequence ID" value="KAJ5072825.1"/>
    <property type="molecule type" value="Genomic_DNA"/>
</dbReference>
<evidence type="ECO:0000259" key="11">
    <source>
        <dbReference type="Pfam" id="PF16916"/>
    </source>
</evidence>
<feature type="transmembrane region" description="Helical" evidence="9">
    <location>
        <begin position="473"/>
        <end position="494"/>
    </location>
</feature>
<evidence type="ECO:0000256" key="6">
    <source>
        <dbReference type="ARBA" id="ARBA00023136"/>
    </source>
</evidence>
<feature type="region of interest" description="Disordered" evidence="8">
    <location>
        <begin position="321"/>
        <end position="356"/>
    </location>
</feature>
<evidence type="ECO:0000256" key="2">
    <source>
        <dbReference type="ARBA" id="ARBA00022448"/>
    </source>
</evidence>
<evidence type="ECO:0000256" key="7">
    <source>
        <dbReference type="SAM" id="Coils"/>
    </source>
</evidence>